<feature type="compositionally biased region" description="Low complexity" evidence="15">
    <location>
        <begin position="212"/>
        <end position="222"/>
    </location>
</feature>
<evidence type="ECO:0000256" key="7">
    <source>
        <dbReference type="ARBA" id="ARBA00022729"/>
    </source>
</evidence>
<comment type="subcellular location">
    <subcellularLocation>
        <location evidence="2">Secreted</location>
    </subcellularLocation>
</comment>
<evidence type="ECO:0000256" key="14">
    <source>
        <dbReference type="RuleBase" id="RU000489"/>
    </source>
</evidence>
<dbReference type="Gene3D" id="3.20.20.80">
    <property type="entry name" value="Glycosidases"/>
    <property type="match status" value="2"/>
</dbReference>
<dbReference type="EMBL" id="FN653021">
    <property type="protein sequence ID" value="CBY23620.1"/>
    <property type="molecule type" value="Genomic_DNA"/>
</dbReference>
<dbReference type="GO" id="GO:0008843">
    <property type="term" value="F:endochitinase activity"/>
    <property type="evidence" value="ECO:0007669"/>
    <property type="project" value="UniProtKB-EC"/>
</dbReference>
<dbReference type="GO" id="GO:0000272">
    <property type="term" value="P:polysaccharide catabolic process"/>
    <property type="evidence" value="ECO:0007669"/>
    <property type="project" value="UniProtKB-KW"/>
</dbReference>
<evidence type="ECO:0000256" key="9">
    <source>
        <dbReference type="ARBA" id="ARBA00023024"/>
    </source>
</evidence>
<dbReference type="PANTHER" id="PTHR11177">
    <property type="entry name" value="CHITINASE"/>
    <property type="match status" value="1"/>
</dbReference>
<dbReference type="EC" id="3.2.1.14" evidence="4"/>
<protein>
    <recommendedName>
        <fullName evidence="4">chitinase</fullName>
        <ecNumber evidence="4">3.2.1.14</ecNumber>
    </recommendedName>
</protein>
<evidence type="ECO:0000256" key="6">
    <source>
        <dbReference type="ARBA" id="ARBA00022669"/>
    </source>
</evidence>
<dbReference type="PROSITE" id="PS50940">
    <property type="entry name" value="CHIT_BIND_II"/>
    <property type="match status" value="1"/>
</dbReference>
<comment type="catalytic activity">
    <reaction evidence="1">
        <text>Random endo-hydrolysis of N-acetyl-beta-D-glucosaminide (1-&gt;4)-beta-linkages in chitin and chitodextrins.</text>
        <dbReference type="EC" id="3.2.1.14"/>
    </reaction>
</comment>
<dbReference type="SMART" id="SM00494">
    <property type="entry name" value="ChtBD2"/>
    <property type="match status" value="1"/>
</dbReference>
<dbReference type="InterPro" id="IPR002557">
    <property type="entry name" value="Chitin-bd_dom"/>
</dbReference>
<keyword evidence="12 14" id="KW-0326">Glycosidase</keyword>
<dbReference type="FunFam" id="3.20.20.80:FF:000081">
    <property type="entry name" value="Chitinase 1"/>
    <property type="match status" value="1"/>
</dbReference>
<dbReference type="Pfam" id="PF00704">
    <property type="entry name" value="Glyco_hydro_18"/>
    <property type="match status" value="1"/>
</dbReference>
<evidence type="ECO:0000256" key="3">
    <source>
        <dbReference type="ARBA" id="ARBA00009121"/>
    </source>
</evidence>
<dbReference type="AlphaFoldDB" id="E4X1E0"/>
<dbReference type="SMART" id="SM00636">
    <property type="entry name" value="Glyco_18"/>
    <property type="match status" value="1"/>
</dbReference>
<keyword evidence="13" id="KW-0624">Polysaccharide degradation</keyword>
<accession>E4X1E0</accession>
<dbReference type="InterPro" id="IPR001579">
    <property type="entry name" value="Glyco_hydro_18_chit_AS"/>
</dbReference>
<dbReference type="SUPFAM" id="SSF57625">
    <property type="entry name" value="Invertebrate chitin-binding proteins"/>
    <property type="match status" value="1"/>
</dbReference>
<dbReference type="PANTHER" id="PTHR11177:SF317">
    <property type="entry name" value="CHITINASE 12-RELATED"/>
    <property type="match status" value="1"/>
</dbReference>
<evidence type="ECO:0000259" key="16">
    <source>
        <dbReference type="PROSITE" id="PS50940"/>
    </source>
</evidence>
<evidence type="ECO:0000256" key="15">
    <source>
        <dbReference type="SAM" id="MobiDB-lite"/>
    </source>
</evidence>
<dbReference type="InterPro" id="IPR001223">
    <property type="entry name" value="Glyco_hydro18_cat"/>
</dbReference>
<evidence type="ECO:0000256" key="10">
    <source>
        <dbReference type="ARBA" id="ARBA00023157"/>
    </source>
</evidence>
<evidence type="ECO:0000256" key="12">
    <source>
        <dbReference type="ARBA" id="ARBA00023295"/>
    </source>
</evidence>
<dbReference type="GO" id="GO:0005576">
    <property type="term" value="C:extracellular region"/>
    <property type="evidence" value="ECO:0007669"/>
    <property type="project" value="UniProtKB-SubCell"/>
</dbReference>
<dbReference type="PROSITE" id="PS51910">
    <property type="entry name" value="GH18_2"/>
    <property type="match status" value="1"/>
</dbReference>
<gene>
    <name evidence="18" type="ORF">GSOID_T00016074001</name>
</gene>
<dbReference type="GO" id="GO:0008061">
    <property type="term" value="F:chitin binding"/>
    <property type="evidence" value="ECO:0007669"/>
    <property type="project" value="UniProtKB-KW"/>
</dbReference>
<evidence type="ECO:0000259" key="17">
    <source>
        <dbReference type="PROSITE" id="PS51910"/>
    </source>
</evidence>
<keyword evidence="8 14" id="KW-0378">Hydrolase</keyword>
<dbReference type="GO" id="GO:0006032">
    <property type="term" value="P:chitin catabolic process"/>
    <property type="evidence" value="ECO:0007669"/>
    <property type="project" value="UniProtKB-KW"/>
</dbReference>
<keyword evidence="7" id="KW-0732">Signal</keyword>
<keyword evidence="5" id="KW-0964">Secreted</keyword>
<evidence type="ECO:0000256" key="8">
    <source>
        <dbReference type="ARBA" id="ARBA00022801"/>
    </source>
</evidence>
<name>E4X1E0_OIKDI</name>
<dbReference type="InterPro" id="IPR017853">
    <property type="entry name" value="GH"/>
</dbReference>
<dbReference type="SUPFAM" id="SSF54556">
    <property type="entry name" value="Chitinase insertion domain"/>
    <property type="match status" value="1"/>
</dbReference>
<dbReference type="InterPro" id="IPR011583">
    <property type="entry name" value="Chitinase_II/V-like_cat"/>
</dbReference>
<keyword evidence="10" id="KW-1015">Disulfide bond</keyword>
<dbReference type="Gene3D" id="3.10.50.10">
    <property type="match status" value="1"/>
</dbReference>
<proteinExistence type="inferred from homology"/>
<comment type="similarity">
    <text evidence="3">Belongs to the glycosyl hydrolase 18 family. Chitinase class II subfamily.</text>
</comment>
<sequence>MYKNKPFIASRAVHKWQHGFAIKIGIQPEMDLNTWTAVLWFADEIGATLSFNSWETSVTTSVGQRVAVFTSNLFNQQIAAGDKYKFLVTIVGAAIDELPNFNVRYIPGIHEDLSCLFEDNFDWVSTTSTTSTTISTTTAGPRDPEDPDFCSGQNDGYYAHPACEKYYQCHAGNTYIQTCAPGTVWNADAGYCDWEANVDTSNCGDVSPPGPTTTTTVGPGTTTTGGGENCQDDMSFCADLDTGYYSHCDCKKDPNAKDMVLMCYFINWAQYRNGAAKQMPSDLDPHLCTHYVYSFAKIPQGSNHLEPYEWNDISALYPQMMQLKVANPELKILLAVGGWTHGSGPFTAMVATQANRDEFVQNSITFLRTHGFDGLDLDWEYPANRGSPAIDKERFTLLCKDLKQGFIAESQNTGNPQLELTAAVAAGYTTVDSAYDIPGISQWLDYINLMSYDLHGAWESTLGHHSNFESNYDDTKLATKFAAENWISNGAPASKLVFGMPAYGRGWTMLNGGNQPGDAANGACPGGPYMYSEGYWSYYEICNALNTGTYTTVVDPDLGSVYSYSDSANVWMAYENVETLTDRCQWIKEMGLAGGMFWDTAMDDFRGQFCGEGKWPLFTAIKNCLNN</sequence>
<organism evidence="18">
    <name type="scientific">Oikopleura dioica</name>
    <name type="common">Tunicate</name>
    <dbReference type="NCBI Taxonomy" id="34765"/>
    <lineage>
        <taxon>Eukaryota</taxon>
        <taxon>Metazoa</taxon>
        <taxon>Chordata</taxon>
        <taxon>Tunicata</taxon>
        <taxon>Appendicularia</taxon>
        <taxon>Copelata</taxon>
        <taxon>Oikopleuridae</taxon>
        <taxon>Oikopleura</taxon>
    </lineage>
</organism>
<evidence type="ECO:0000256" key="4">
    <source>
        <dbReference type="ARBA" id="ARBA00012729"/>
    </source>
</evidence>
<keyword evidence="9" id="KW-0146">Chitin degradation</keyword>
<feature type="domain" description="GH18" evidence="17">
    <location>
        <begin position="259"/>
        <end position="627"/>
    </location>
</feature>
<dbReference type="InParanoid" id="E4X1E0"/>
<reference evidence="18" key="1">
    <citation type="journal article" date="2010" name="Science">
        <title>Plasticity of animal genome architecture unmasked by rapid evolution of a pelagic tunicate.</title>
        <authorList>
            <person name="Denoeud F."/>
            <person name="Henriet S."/>
            <person name="Mungpakdee S."/>
            <person name="Aury J.M."/>
            <person name="Da Silva C."/>
            <person name="Brinkmann H."/>
            <person name="Mikhaleva J."/>
            <person name="Olsen L.C."/>
            <person name="Jubin C."/>
            <person name="Canestro C."/>
            <person name="Bouquet J.M."/>
            <person name="Danks G."/>
            <person name="Poulain J."/>
            <person name="Campsteijn C."/>
            <person name="Adamski M."/>
            <person name="Cross I."/>
            <person name="Yadetie F."/>
            <person name="Muffato M."/>
            <person name="Louis A."/>
            <person name="Butcher S."/>
            <person name="Tsagkogeorga G."/>
            <person name="Konrad A."/>
            <person name="Singh S."/>
            <person name="Jensen M.F."/>
            <person name="Cong E.H."/>
            <person name="Eikeseth-Otteraa H."/>
            <person name="Noel B."/>
            <person name="Anthouard V."/>
            <person name="Porcel B.M."/>
            <person name="Kachouri-Lafond R."/>
            <person name="Nishino A."/>
            <person name="Ugolini M."/>
            <person name="Chourrout P."/>
            <person name="Nishida H."/>
            <person name="Aasland R."/>
            <person name="Huzurbazar S."/>
            <person name="Westhof E."/>
            <person name="Delsuc F."/>
            <person name="Lehrach H."/>
            <person name="Reinhardt R."/>
            <person name="Weissenbach J."/>
            <person name="Roy S.W."/>
            <person name="Artiguenave F."/>
            <person name="Postlethwait J.H."/>
            <person name="Manak J.R."/>
            <person name="Thompson E.M."/>
            <person name="Jaillon O."/>
            <person name="Du Pasquier L."/>
            <person name="Boudinot P."/>
            <person name="Liberles D.A."/>
            <person name="Volff J.N."/>
            <person name="Philippe H."/>
            <person name="Lenhard B."/>
            <person name="Roest Crollius H."/>
            <person name="Wincker P."/>
            <person name="Chourrout D."/>
        </authorList>
    </citation>
    <scope>NUCLEOTIDE SEQUENCE [LARGE SCALE GENOMIC DNA]</scope>
</reference>
<dbReference type="Proteomes" id="UP000001307">
    <property type="component" value="Unassembled WGS sequence"/>
</dbReference>
<keyword evidence="6" id="KW-0147">Chitin-binding</keyword>
<keyword evidence="11" id="KW-0119">Carbohydrate metabolism</keyword>
<evidence type="ECO:0000256" key="1">
    <source>
        <dbReference type="ARBA" id="ARBA00000822"/>
    </source>
</evidence>
<keyword evidence="19" id="KW-1185">Reference proteome</keyword>
<evidence type="ECO:0000256" key="13">
    <source>
        <dbReference type="ARBA" id="ARBA00023326"/>
    </source>
</evidence>
<evidence type="ECO:0000313" key="18">
    <source>
        <dbReference type="EMBL" id="CBY23620.1"/>
    </source>
</evidence>
<evidence type="ECO:0000256" key="11">
    <source>
        <dbReference type="ARBA" id="ARBA00023277"/>
    </source>
</evidence>
<evidence type="ECO:0000313" key="19">
    <source>
        <dbReference type="Proteomes" id="UP000001307"/>
    </source>
</evidence>
<dbReference type="InterPro" id="IPR050314">
    <property type="entry name" value="Glycosyl_Hydrlase_18"/>
</dbReference>
<dbReference type="Pfam" id="PF01607">
    <property type="entry name" value="CBM_14"/>
    <property type="match status" value="1"/>
</dbReference>
<dbReference type="OrthoDB" id="76388at2759"/>
<feature type="domain" description="Chitin-binding type-2" evidence="16">
    <location>
        <begin position="147"/>
        <end position="205"/>
    </location>
</feature>
<dbReference type="PROSITE" id="PS01095">
    <property type="entry name" value="GH18_1"/>
    <property type="match status" value="1"/>
</dbReference>
<dbReference type="InterPro" id="IPR036508">
    <property type="entry name" value="Chitin-bd_dom_sf"/>
</dbReference>
<feature type="region of interest" description="Disordered" evidence="15">
    <location>
        <begin position="203"/>
        <end position="225"/>
    </location>
</feature>
<dbReference type="SUPFAM" id="SSF51445">
    <property type="entry name" value="(Trans)glycosidases"/>
    <property type="match status" value="1"/>
</dbReference>
<evidence type="ECO:0000256" key="2">
    <source>
        <dbReference type="ARBA" id="ARBA00004613"/>
    </source>
</evidence>
<evidence type="ECO:0000256" key="5">
    <source>
        <dbReference type="ARBA" id="ARBA00022525"/>
    </source>
</evidence>
<dbReference type="InterPro" id="IPR029070">
    <property type="entry name" value="Chitinase_insertion_sf"/>
</dbReference>